<dbReference type="Proteomes" id="UP001207468">
    <property type="component" value="Unassembled WGS sequence"/>
</dbReference>
<keyword evidence="2" id="KW-1185">Reference proteome</keyword>
<evidence type="ECO:0000313" key="1">
    <source>
        <dbReference type="EMBL" id="KAI9448850.1"/>
    </source>
</evidence>
<reference evidence="1" key="1">
    <citation type="submission" date="2021-03" db="EMBL/GenBank/DDBJ databases">
        <title>Evolutionary priming and transition to the ectomycorrhizal habit in an iconic lineage of mushroom-forming fungi: is preadaptation a requirement?</title>
        <authorList>
            <consortium name="DOE Joint Genome Institute"/>
            <person name="Looney B.P."/>
            <person name="Miyauchi S."/>
            <person name="Morin E."/>
            <person name="Drula E."/>
            <person name="Courty P.E."/>
            <person name="Chicoki N."/>
            <person name="Fauchery L."/>
            <person name="Kohler A."/>
            <person name="Kuo A."/>
            <person name="LaButti K."/>
            <person name="Pangilinan J."/>
            <person name="Lipzen A."/>
            <person name="Riley R."/>
            <person name="Andreopoulos W."/>
            <person name="He G."/>
            <person name="Johnson J."/>
            <person name="Barry K.W."/>
            <person name="Grigoriev I.V."/>
            <person name="Nagy L."/>
            <person name="Hibbett D."/>
            <person name="Henrissat B."/>
            <person name="Matheny P.B."/>
            <person name="Labbe J."/>
            <person name="Martin A.F."/>
        </authorList>
    </citation>
    <scope>NUCLEOTIDE SEQUENCE</scope>
    <source>
        <strain evidence="1">BPL698</strain>
    </source>
</reference>
<name>A0ACC0TUN7_9AGAM</name>
<gene>
    <name evidence="1" type="ORF">F5148DRAFT_1153316</name>
</gene>
<accession>A0ACC0TUN7</accession>
<sequence length="267" mass="29728">MAGCLADSTAIASATSITHGPLRRLSQMHPHPAPDSAFWNWPSLGLRKHPFDNPHRSPLAVVKILAYFRDPSAVFKHRWSHGPSYWGWIRISVHGRVRDPGGSVPLGPADSCLSTRVKENAGGAVEFCAGLRCVWNTQYRTSPSKNVEEWGKVQGATRRYCEPRQAQSAFRAARCPVGINGVRDLIVGATSAQRWERHIAIRIRQGGWTFKQNRDQNGSPSPDLREALGTNRMVGLEPGLWATFFFLKEASHLTVIRTFVCRTDGYT</sequence>
<organism evidence="1 2">
    <name type="scientific">Russula earlei</name>
    <dbReference type="NCBI Taxonomy" id="71964"/>
    <lineage>
        <taxon>Eukaryota</taxon>
        <taxon>Fungi</taxon>
        <taxon>Dikarya</taxon>
        <taxon>Basidiomycota</taxon>
        <taxon>Agaricomycotina</taxon>
        <taxon>Agaricomycetes</taxon>
        <taxon>Russulales</taxon>
        <taxon>Russulaceae</taxon>
        <taxon>Russula</taxon>
    </lineage>
</organism>
<protein>
    <submittedName>
        <fullName evidence="1">Uncharacterized protein</fullName>
    </submittedName>
</protein>
<comment type="caution">
    <text evidence="1">The sequence shown here is derived from an EMBL/GenBank/DDBJ whole genome shotgun (WGS) entry which is preliminary data.</text>
</comment>
<proteinExistence type="predicted"/>
<dbReference type="EMBL" id="JAGFNK010000549">
    <property type="protein sequence ID" value="KAI9448850.1"/>
    <property type="molecule type" value="Genomic_DNA"/>
</dbReference>
<evidence type="ECO:0000313" key="2">
    <source>
        <dbReference type="Proteomes" id="UP001207468"/>
    </source>
</evidence>